<dbReference type="RefSeq" id="XP_004355375.1">
    <property type="nucleotide sequence ID" value="XM_004355323.1"/>
</dbReference>
<evidence type="ECO:0000313" key="7">
    <source>
        <dbReference type="Proteomes" id="UP000007797"/>
    </source>
</evidence>
<dbReference type="EMBL" id="GL883021">
    <property type="protein sequence ID" value="EGG16901.1"/>
    <property type="molecule type" value="Genomic_DNA"/>
</dbReference>
<gene>
    <name evidence="6" type="ORF">DFA_07882</name>
</gene>
<dbReference type="KEGG" id="dfa:DFA_07882"/>
<keyword evidence="4" id="KW-1133">Transmembrane helix</keyword>
<feature type="compositionally biased region" description="Gly residues" evidence="3">
    <location>
        <begin position="1956"/>
        <end position="1967"/>
    </location>
</feature>
<feature type="region of interest" description="Disordered" evidence="3">
    <location>
        <begin position="1946"/>
        <end position="1985"/>
    </location>
</feature>
<dbReference type="Gene3D" id="2.60.40.10">
    <property type="entry name" value="Immunoglobulins"/>
    <property type="match status" value="4"/>
</dbReference>
<dbReference type="Proteomes" id="UP000007797">
    <property type="component" value="Unassembled WGS sequence"/>
</dbReference>
<dbReference type="GeneID" id="14869160"/>
<feature type="compositionally biased region" description="Low complexity" evidence="3">
    <location>
        <begin position="1975"/>
        <end position="1985"/>
    </location>
</feature>
<dbReference type="InterPro" id="IPR002909">
    <property type="entry name" value="IPT_dom"/>
</dbReference>
<protein>
    <recommendedName>
        <fullName evidence="5">IPT/TIG domain-containing protein</fullName>
    </recommendedName>
</protein>
<keyword evidence="4" id="KW-0472">Membrane</keyword>
<dbReference type="PANTHER" id="PTHR10858:SF23">
    <property type="entry name" value="DEOXYRIBONUCLEASE II"/>
    <property type="match status" value="1"/>
</dbReference>
<sequence>MIIIKQPTTNGLIGGVNGHHYGDHHSIKPVRWNVVMLSHMVILLLFLTTIAHATDPPRPQPTLEPSDCSFYAASGGILKVTPPATDFILPPIAEIWTADGSTAIPTKTLLARSPTSPQADGSYYFIVPPVINEQRDGDGDGDGPPKKGRVEAEVQSKRHQSGLLKPTVTIGVKDSALIVLLPRITCTVEYQINPFLNPLDIAIYPTNIVAGSVAVPLFIRDSTTNILPTYLANGIKLNNRDQGRIGIADVACLLTLDENQQANPANTCFLKQLTADNYPRLPLSFTPIIQYRSSFVPVSDPNKYGPSYGSSDLLVTYHEPQIDMIKPRLMSQGTDHEIEITGLNFYAQVPKDEIEYTFRSVVTVKFFGVMSDDDTFLECTNIRVETPTLIKCTIPSASIVLANPGDEQDYSRVVVTIDQRSFNLEIDQVIDDQTIDILLKVFYPEHKENKPNEIVRGGTQKVTFDGKFFIAPSKVEIAGVECLIIKADENQVECTTNELPPLAIGDNNVEAPVSITVDGLVIQQQQIIYYYPTIRIQVQDEDDEDGDGDTNEPLPSLKPSFALQKLSPTKHSIVTVTLYGDKLKWVTAISLVGMNPPKIIPVEGAPRLLDDSLVFEANSNLLVGDTIVPIPIQPRILTTLSREVVDLRFEKPVVKIHQDTPFRSYVRDEHTIKVLLSTSVAQDTFKDYKVTFHLADKQLEIVKKYDDGTTFDVKIPQYSIDTIPPSNVQPSTFELVLNNDYKYKVLDVNGNEVKYSHFVPKIDSVVIENSITVRGSDLDEIGTHESLLKVNDKIYSKAECPIFTKEQITCEPVPDDLPTLFDVSVIVKTSPSKKTEFLFIGTPQFPQGRAVSIQPRGSSRYVQQEIFITYRSATAAPPIPIVTMPLQSSTLTLPCTLYSTTGAAPSFMITLKCDKPRNQDPSPAGSARGSRISFNNVQQDIWFNNYGLSCLAAPDETGTNLPADWWFSYKLSGQVNNDYMYADAKNSTFKHKLHLVPLGTPGRTLSALAATYHQHTYAQVATDPTKIAFIFINDQQGYRFPPGYVDSCGNVKAGGGGRVDIPTLVAHGHVKGFIFYEVDGAGNIGKGIHVIHSNPIFPSYDAPFVGTCPDPDKPPKYEQQPTSPITYNSIDDPVKWLGNNEMAQHFFCREFQGAPELDKIAQHSMRVDASIVPGYKTHTTVYQSLPYLGQFITSYTEALANANGRGPTAQELIQDGCTNELLQGDTRQPNPTNICFFTSGVNVGANGNSGWLFAKTSVNYKYKKPRKPTKKNTSPFTVFALGLKLATEYNYNRGLLNTLPTRLPQEATLRVASLKDVPTGCDVSSDPLTQQCFSLDGMDMWSLISNQFGQKLFVQTYLKAFNIMLPVPHIAEVAYHSYPGDSSLVPGGGDIDFVQYYNNDHSKLAYSMVPTSRDPRDGSDWFCFGDANRHNGQGERGSGAFCFVNAELVDQFHRFLSSYKTLGPSTIPTAIGLPAGATRNSGDYSVYAIAHQKLSLNYNVPGKTKPQSFETDYPQEVERTMHIKRPIVIQSNDWVRSVSVIARESLTYDNGNNFNIYDIAYKPRYTFTPGINYAIKYHLFREDSPPNTLERRYTNIVGQTGWPGWSLDWSTKDFRRNQDILFYYLSNDTQVASVCTLTLTLACSEEQDYRQTSLDAHNAVNVPFPPAPTGEALDVSTNLRTFTLSNAALPDYNPDLKIIQIHKRLQDYSTQTQLVKPFNMPIGRINYFVAESLQSLPAQCHHASCYLQAQKVILLKLKDFSIATSVNRPCQDEQIYLVTLAYFHNRTEFIPDAKQVVTYDNDPSKITWANGVLLAISKLARQTIDSAHLATTFDSCFPLPILTPGTTTSLDLNNYKEADPMTPFETATTRQLFLRSAVATWQLLTTGLVPLQTMMDSLIAITPTIVPEAQVESMIDFFEKKIPEAYRKPENHDLLKALGLVKTPPPPIVVDDSSSGGSGSDSDGNGGMASRNSLPIITPSPSTTPTDLPNALQQLITTLKQQYPSFDVASIIQQIDRNEEVDENTNNVAIQRAFTRWIDINNQNQAITTIFKKSLTTSTTLSAISFIDSFNSDQFQLSIDMCTSTDNNQQQKITFVCSLSSVVQITNLLVQLQSHPTTLKQLYGDFQLFFVPSDDFVVGDEVGSGMAIATVNGKLCDITMTNKQSFDDLSLLTTICQEVGPIIQSITPNRGTTNGGYTLTINAIHINSDTRIFVGDRLCTLPTVLSPTQMTCLVPASSGGINLQVIATNNLATTVTPPSTIIQDNIVLFSYDQPIITTLPTIKPNQPFIISGSNFGTLLNASVRIGQFDCRIISVGHNQISCQSPINIGKDRTITIKINGQSSIVNQQSLSSASYEPPQITSILPSDILVDDIVVISGKGFGDDDYNNVIAPFVTIGDRQCDILDYSSDTITISTPRGISQNKALIVNAQGQVASTTVNYAAPYLQYQSMSTTDTPGGMIRLEGDSWGTSKHDIDFIRLNGQSMQCSPFDMFVECMIPPGIGTDLPIDASIGSQAMTTFQIIAKLSYNAPSIHSIQVANSQSIVITGKNMVPNGISPLSSSVLLKLSSGVIPCPTPIFRTDYWIDCNDIQSMPSIQSIQLNIGGQLSNEFRFNLQSLQGEIFIDDNQDNIHSYGESLFISSSVTLTLDNGVSPLLTTTTSDGRYSFIGMAAGTYTLSAMSLDGNVYFPISTIRNIVILESSVKVVDIATIVKNTKGCFGKIVDSTNNKEMFVQYGVTNIANYGWCTTCTTTYQLPEGCSSTLNQNTLTIDYSLSRTLQFYMDKNLNLIQNTGESPLQTLLSSITIRVEPLLGSFNPWEAATISTLPIKCPKSCLVKIISSDNNMVSIRNNILLDETTTPITLLGFYSTQDFSRKVVFTYVQLAETMTLPIGKFMFATPRALAKVSIPINTKVLLQQSTFLSSVGDNLITTPNQSPTMIEVMDTSDLLSLFGSNLALEGGNTVTVTNDYGYVMPQFLISGLPFTCTGNTADKKMTCTSPKITSPGDKILRMKWNGMDLYASRQMSIPQYTTTITFYNDLNKNNVKDILEVVLVPGIVVTLGSGQSFVSSSTGQITIQISHLTSMIVTQPSNKIVPLAQYQLSPTSPQTLNIAVNDITTDPLLTGCVTFFSAGDKKLYVQGGYTDLAPYGFCDKSKQPPCANVVTSYNYINTCLFYGDNTLWIVKKSTVSIQFYQDQYITGVPTGVLPPAATMSQYTISFDVQAYPAEGQPRWQYSATVPASGLAILNVPIGTTNIVIQEAPSSYSILNNFGVTTTLTNLNVVKNVGLFTPRVAGTVLRFYSLANQLGEKLSLPPGKHGSTVLGNLGWTDKTRSFDAPTTTKVYISTSGYNSGVVTTLATNGIVNTGAIGSKQIEVAIASHFDSLDLPIQGKTIQFTNPYHSKSVSLFIGAVKLRCTDGLLCTIPSFFGSVKMSVVLLQDSGSMGEALYQTYTVSYVKRFPLPTASSSYLDKDTSNNAIPNAQQLTYPKGATTYPYTRFGMKTIGTANYMMATVTDKSGVDTKVYEWLLNNLQGTFSIRLDSYGSLCAQFSPAANGGAYLYCINTAELSPKYLQVVDDGLVIQKANGDITWTRLVQQTFSSFTSGPLHPLASGLKYLDCQDTSRNKLNVDDFLSSGHKIIYYTNTGKLTVLDQTPQTLFQFNHGGAVQNTAFLEIGTDGNVCSYFSASTGDCLYTHYLAARYVVASPPNFLYSTTDQTALLVLDVYGNVVRMVTGDLTLPNRMLPGTYLSTGDIMKPGQFITNGQHYLYLSSSALTYYKSTPFHIVTKLVQKTIACSNCVLEVTTTGYKLTEGAVVKYSVTASSSFKYVTMPYVKSGGASTNVPINDMGIAFANEVGAVLNDPAGSVLSFFEQHPLMEPTTTIQGRLYIDTNNNYIYDNNELPPSSSSASITLNGLTIQLNSKGMFKTLDALTGDNVLTFNNIPTNYYTPIQTLKILDTRNGFKQDFPLYPKETNVCFGYLLSNQNRLYAQSGQTKLSVFGWCQSGQQCAYPITSTSNIPSTCSIKYDTANVMTITKL</sequence>
<accession>F4Q3T5</accession>
<evidence type="ECO:0000256" key="2">
    <source>
        <dbReference type="ARBA" id="ARBA00022801"/>
    </source>
</evidence>
<comment type="similarity">
    <text evidence="1">Belongs to the DNase II family.</text>
</comment>
<dbReference type="GO" id="GO:0004531">
    <property type="term" value="F:deoxyribonuclease II activity"/>
    <property type="evidence" value="ECO:0007669"/>
    <property type="project" value="InterPro"/>
</dbReference>
<evidence type="ECO:0000259" key="5">
    <source>
        <dbReference type="Pfam" id="PF01833"/>
    </source>
</evidence>
<feature type="region of interest" description="Disordered" evidence="3">
    <location>
        <begin position="132"/>
        <end position="158"/>
    </location>
</feature>
<feature type="domain" description="IPT/TIG" evidence="5">
    <location>
        <begin position="2282"/>
        <end position="2348"/>
    </location>
</feature>
<reference evidence="7" key="1">
    <citation type="journal article" date="2011" name="Genome Res.">
        <title>Phylogeny-wide analysis of social amoeba genomes highlights ancient origins for complex intercellular communication.</title>
        <authorList>
            <person name="Heidel A.J."/>
            <person name="Lawal H.M."/>
            <person name="Felder M."/>
            <person name="Schilde C."/>
            <person name="Helps N.R."/>
            <person name="Tunggal B."/>
            <person name="Rivero F."/>
            <person name="John U."/>
            <person name="Schleicher M."/>
            <person name="Eichinger L."/>
            <person name="Platzer M."/>
            <person name="Noegel A.A."/>
            <person name="Schaap P."/>
            <person name="Gloeckner G."/>
        </authorList>
    </citation>
    <scope>NUCLEOTIDE SEQUENCE [LARGE SCALE GENOMIC DNA]</scope>
    <source>
        <strain evidence="7">SH3</strain>
    </source>
</reference>
<dbReference type="SUPFAM" id="SSF81296">
    <property type="entry name" value="E set domains"/>
    <property type="match status" value="3"/>
</dbReference>
<dbReference type="PANTHER" id="PTHR10858">
    <property type="entry name" value="DEOXYRIBONUCLEASE II"/>
    <property type="match status" value="1"/>
</dbReference>
<dbReference type="Pfam" id="PF01833">
    <property type="entry name" value="TIG"/>
    <property type="match status" value="3"/>
</dbReference>
<feature type="compositionally biased region" description="Basic and acidic residues" evidence="3">
    <location>
        <begin position="133"/>
        <end position="156"/>
    </location>
</feature>
<keyword evidence="2" id="KW-0378">Hydrolase</keyword>
<dbReference type="InterPro" id="IPR013783">
    <property type="entry name" value="Ig-like_fold"/>
</dbReference>
<name>F4Q3T5_CACFS</name>
<evidence type="ECO:0000256" key="4">
    <source>
        <dbReference type="SAM" id="Phobius"/>
    </source>
</evidence>
<dbReference type="Pfam" id="PF03265">
    <property type="entry name" value="DNase_II"/>
    <property type="match status" value="2"/>
</dbReference>
<feature type="domain" description="IPT/TIG" evidence="5">
    <location>
        <begin position="2358"/>
        <end position="2440"/>
    </location>
</feature>
<evidence type="ECO:0000313" key="6">
    <source>
        <dbReference type="EMBL" id="EGG16901.1"/>
    </source>
</evidence>
<evidence type="ECO:0000256" key="1">
    <source>
        <dbReference type="ARBA" id="ARBA00007527"/>
    </source>
</evidence>
<evidence type="ECO:0000256" key="3">
    <source>
        <dbReference type="SAM" id="MobiDB-lite"/>
    </source>
</evidence>
<proteinExistence type="inferred from homology"/>
<feature type="domain" description="IPT/TIG" evidence="5">
    <location>
        <begin position="2181"/>
        <end position="2251"/>
    </location>
</feature>
<feature type="transmembrane region" description="Helical" evidence="4">
    <location>
        <begin position="34"/>
        <end position="53"/>
    </location>
</feature>
<dbReference type="CDD" id="cd00603">
    <property type="entry name" value="IPT_PCSR"/>
    <property type="match status" value="3"/>
</dbReference>
<organism evidence="6 7">
    <name type="scientific">Cavenderia fasciculata</name>
    <name type="common">Slime mold</name>
    <name type="synonym">Dictyostelium fasciculatum</name>
    <dbReference type="NCBI Taxonomy" id="261658"/>
    <lineage>
        <taxon>Eukaryota</taxon>
        <taxon>Amoebozoa</taxon>
        <taxon>Evosea</taxon>
        <taxon>Eumycetozoa</taxon>
        <taxon>Dictyostelia</taxon>
        <taxon>Acytosteliales</taxon>
        <taxon>Cavenderiaceae</taxon>
        <taxon>Cavenderia</taxon>
    </lineage>
</organism>
<dbReference type="InterPro" id="IPR014756">
    <property type="entry name" value="Ig_E-set"/>
</dbReference>
<dbReference type="InterPro" id="IPR004947">
    <property type="entry name" value="DNase_II"/>
</dbReference>
<keyword evidence="4" id="KW-0812">Transmembrane</keyword>
<keyword evidence="7" id="KW-1185">Reference proteome</keyword>
<dbReference type="SUPFAM" id="SSF117074">
    <property type="entry name" value="Hypothetical protein PA1324"/>
    <property type="match status" value="1"/>
</dbReference>
<dbReference type="OrthoDB" id="24519at2759"/>